<dbReference type="VEuPathDB" id="TriTrypDB:Tbg972.6.700"/>
<evidence type="ECO:0000259" key="2">
    <source>
        <dbReference type="Pfam" id="PF00656"/>
    </source>
</evidence>
<dbReference type="SUPFAM" id="SSF52129">
    <property type="entry name" value="Caspase-like"/>
    <property type="match status" value="1"/>
</dbReference>
<feature type="domain" description="Peptidase C14 caspase" evidence="2">
    <location>
        <begin position="84"/>
        <end position="336"/>
    </location>
</feature>
<dbReference type="FunFam" id="3.40.50.12660:FF:000003">
    <property type="entry name" value="Metacaspase MCA2"/>
    <property type="match status" value="1"/>
</dbReference>
<dbReference type="GO" id="GO:0005737">
    <property type="term" value="C:cytoplasm"/>
    <property type="evidence" value="ECO:0007669"/>
    <property type="project" value="TreeGrafter"/>
</dbReference>
<comment type="similarity">
    <text evidence="1">Belongs to the peptidase C14B family.</text>
</comment>
<dbReference type="KEGG" id="tbg:TbgDal_VI700"/>
<dbReference type="InterPro" id="IPR011600">
    <property type="entry name" value="Pept_C14_caspase"/>
</dbReference>
<dbReference type="GO" id="GO:0006508">
    <property type="term" value="P:proteolysis"/>
    <property type="evidence" value="ECO:0007669"/>
    <property type="project" value="InterPro"/>
</dbReference>
<dbReference type="AlphaFoldDB" id="C9ZQB0"/>
<accession>C9ZQB0</accession>
<dbReference type="InterPro" id="IPR050452">
    <property type="entry name" value="Metacaspase"/>
</dbReference>
<dbReference type="PANTHER" id="PTHR48104">
    <property type="entry name" value="METACASPASE-4"/>
    <property type="match status" value="1"/>
</dbReference>
<dbReference type="Gene3D" id="3.40.50.12660">
    <property type="match status" value="1"/>
</dbReference>
<dbReference type="GO" id="GO:0004197">
    <property type="term" value="F:cysteine-type endopeptidase activity"/>
    <property type="evidence" value="ECO:0007669"/>
    <property type="project" value="InterPro"/>
</dbReference>
<dbReference type="Proteomes" id="UP000002316">
    <property type="component" value="Chromosome 6"/>
</dbReference>
<dbReference type="RefSeq" id="XP_011773875.1">
    <property type="nucleotide sequence ID" value="XM_011775573.1"/>
</dbReference>
<protein>
    <submittedName>
        <fullName evidence="3">Metacaspase MCA3</fullName>
    </submittedName>
</protein>
<dbReference type="MEROPS" id="C14.044"/>
<reference evidence="4" key="1">
    <citation type="journal article" date="2010" name="PLoS Negl. Trop. Dis.">
        <title>The genome sequence of Trypanosoma brucei gambiense, causative agent of chronic human african trypanosomiasis.</title>
        <authorList>
            <person name="Jackson A.P."/>
            <person name="Sanders M."/>
            <person name="Berry A."/>
            <person name="McQuillan J."/>
            <person name="Aslett M.A."/>
            <person name="Quail M.A."/>
            <person name="Chukualim B."/>
            <person name="Capewell P."/>
            <person name="MacLeod A."/>
            <person name="Melville S.E."/>
            <person name="Gibson W."/>
            <person name="Barry J.D."/>
            <person name="Berriman M."/>
            <person name="Hertz-Fowler C."/>
        </authorList>
    </citation>
    <scope>NUCLEOTIDE SEQUENCE [LARGE SCALE GENOMIC DNA]</scope>
    <source>
        <strain evidence="4">MHOM/CI/86/DAL972</strain>
    </source>
</reference>
<evidence type="ECO:0000313" key="4">
    <source>
        <dbReference type="Proteomes" id="UP000002316"/>
    </source>
</evidence>
<organism evidence="3 4">
    <name type="scientific">Trypanosoma brucei gambiense (strain MHOM/CI/86/DAL972)</name>
    <dbReference type="NCBI Taxonomy" id="679716"/>
    <lineage>
        <taxon>Eukaryota</taxon>
        <taxon>Discoba</taxon>
        <taxon>Euglenozoa</taxon>
        <taxon>Kinetoplastea</taxon>
        <taxon>Metakinetoplastina</taxon>
        <taxon>Trypanosomatida</taxon>
        <taxon>Trypanosomatidae</taxon>
        <taxon>Trypanosoma</taxon>
    </lineage>
</organism>
<proteinExistence type="inferred from homology"/>
<dbReference type="PANTHER" id="PTHR48104:SF30">
    <property type="entry name" value="METACASPASE-1"/>
    <property type="match status" value="1"/>
</dbReference>
<gene>
    <name evidence="3" type="ORF">TbgDal_VI700</name>
</gene>
<name>C9ZQB0_TRYB9</name>
<dbReference type="Pfam" id="PF00656">
    <property type="entry name" value="Peptidase_C14"/>
    <property type="match status" value="1"/>
</dbReference>
<evidence type="ECO:0000256" key="1">
    <source>
        <dbReference type="ARBA" id="ARBA00009005"/>
    </source>
</evidence>
<dbReference type="OrthoDB" id="276009at2759"/>
<dbReference type="GeneID" id="23862193"/>
<dbReference type="EMBL" id="FN554969">
    <property type="protein sequence ID" value="CBH11590.1"/>
    <property type="molecule type" value="Genomic_DNA"/>
</dbReference>
<dbReference type="InterPro" id="IPR029030">
    <property type="entry name" value="Caspase-like_dom_sf"/>
</dbReference>
<evidence type="ECO:0000313" key="3">
    <source>
        <dbReference type="EMBL" id="CBH11590.1"/>
    </source>
</evidence>
<sequence>MAVDPRCLLSLCSTISKASSAKGTNDFVKIGMELWQTAQPYLVQALGLQPPPPKVDVDAAVANAGDAHGEQPWVATPLPGQTVRALFIGINYYGTSAALSGCCNDVKQMLATLQKKGLPINEAVILVDEDNFPGRTDQPTRDNIVRYMAWLVKDAKPGDVLFFHYSGHGTQCKSRGDSDEKYDQCIAPVDFQKSGCIVDDDIHKLLFSRLPEKVRLTAVFDCCHSGSIMDLPFTYVCSGGEQASGTPHMKRIREGNDVLGDVMMISGCADEQTSADVKNTATFGTGSTGAGGAATQCITCMLMNNQSLSYGKLLIETRDMLKRKGFKQVPQLSASKAIDLDQTFSLTEMFSVDRSVQ</sequence>